<evidence type="ECO:0008006" key="3">
    <source>
        <dbReference type="Google" id="ProtNLM"/>
    </source>
</evidence>
<dbReference type="EMBL" id="JRTT01000007">
    <property type="protein sequence ID" value="KHD77987.1"/>
    <property type="molecule type" value="Genomic_DNA"/>
</dbReference>
<dbReference type="AlphaFoldDB" id="A0A0A6XD18"/>
<evidence type="ECO:0000313" key="1">
    <source>
        <dbReference type="EMBL" id="KHD77987.1"/>
    </source>
</evidence>
<dbReference type="STRING" id="1869.MB27_07685"/>
<proteinExistence type="predicted"/>
<accession>A0A0A6XD18</accession>
<keyword evidence="2" id="KW-1185">Reference proteome</keyword>
<name>A0A0A6XD18_ACTUT</name>
<reference evidence="1 2" key="1">
    <citation type="submission" date="2014-10" db="EMBL/GenBank/DDBJ databases">
        <title>Draft genome sequence of Actinoplanes utahensis NRRL 12052.</title>
        <authorList>
            <person name="Velasco-Bucheli B."/>
            <person name="del Cerro C."/>
            <person name="Hormigo D."/>
            <person name="Garcia J.L."/>
            <person name="Acebal C."/>
            <person name="Arroyo M."/>
            <person name="de la Mata I."/>
        </authorList>
    </citation>
    <scope>NUCLEOTIDE SEQUENCE [LARGE SCALE GENOMIC DNA]</scope>
    <source>
        <strain evidence="1 2">NRRL 12052</strain>
    </source>
</reference>
<sequence length="65" mass="7226">MTVSVRYMSMSVDGYISAPDGGLGGLHDWFVTPDGRFERPSGATVREIVRVVDTPEATHPRHRVR</sequence>
<comment type="caution">
    <text evidence="1">The sequence shown here is derived from an EMBL/GenBank/DDBJ whole genome shotgun (WGS) entry which is preliminary data.</text>
</comment>
<dbReference type="OrthoDB" id="3820697at2"/>
<protein>
    <recommendedName>
        <fullName evidence="3">Dihydrofolate reductase</fullName>
    </recommendedName>
</protein>
<dbReference type="Proteomes" id="UP000054537">
    <property type="component" value="Unassembled WGS sequence"/>
</dbReference>
<evidence type="ECO:0000313" key="2">
    <source>
        <dbReference type="Proteomes" id="UP000054537"/>
    </source>
</evidence>
<dbReference type="RefSeq" id="WP_043523462.1">
    <property type="nucleotide sequence ID" value="NZ_BAABKU010000013.1"/>
</dbReference>
<gene>
    <name evidence="1" type="ORF">MB27_07685</name>
</gene>
<organism evidence="1 2">
    <name type="scientific">Actinoplanes utahensis</name>
    <dbReference type="NCBI Taxonomy" id="1869"/>
    <lineage>
        <taxon>Bacteria</taxon>
        <taxon>Bacillati</taxon>
        <taxon>Actinomycetota</taxon>
        <taxon>Actinomycetes</taxon>
        <taxon>Micromonosporales</taxon>
        <taxon>Micromonosporaceae</taxon>
        <taxon>Actinoplanes</taxon>
    </lineage>
</organism>